<comment type="caution">
    <text evidence="1">The sequence shown here is derived from an EMBL/GenBank/DDBJ whole genome shotgun (WGS) entry which is preliminary data.</text>
</comment>
<evidence type="ECO:0000313" key="2">
    <source>
        <dbReference type="Proteomes" id="UP000193411"/>
    </source>
</evidence>
<keyword evidence="2" id="KW-1185">Reference proteome</keyword>
<gene>
    <name evidence="1" type="ORF">BCR44DRAFT_1206799</name>
</gene>
<dbReference type="Proteomes" id="UP000193411">
    <property type="component" value="Unassembled WGS sequence"/>
</dbReference>
<dbReference type="EMBL" id="MCFL01000371">
    <property type="protein sequence ID" value="ORZ27553.1"/>
    <property type="molecule type" value="Genomic_DNA"/>
</dbReference>
<reference evidence="1 2" key="1">
    <citation type="submission" date="2016-07" db="EMBL/GenBank/DDBJ databases">
        <title>Pervasive Adenine N6-methylation of Active Genes in Fungi.</title>
        <authorList>
            <consortium name="DOE Joint Genome Institute"/>
            <person name="Mondo S.J."/>
            <person name="Dannebaum R.O."/>
            <person name="Kuo R.C."/>
            <person name="Labutti K."/>
            <person name="Haridas S."/>
            <person name="Kuo A."/>
            <person name="Salamov A."/>
            <person name="Ahrendt S.R."/>
            <person name="Lipzen A."/>
            <person name="Sullivan W."/>
            <person name="Andreopoulos W.B."/>
            <person name="Clum A."/>
            <person name="Lindquist E."/>
            <person name="Daum C."/>
            <person name="Ramamoorthy G.K."/>
            <person name="Gryganskyi A."/>
            <person name="Culley D."/>
            <person name="Magnuson J.K."/>
            <person name="James T.Y."/>
            <person name="O'Malley M.A."/>
            <person name="Stajich J.E."/>
            <person name="Spatafora J.W."/>
            <person name="Visel A."/>
            <person name="Grigoriev I.V."/>
        </authorList>
    </citation>
    <scope>NUCLEOTIDE SEQUENCE [LARGE SCALE GENOMIC DNA]</scope>
    <source>
        <strain evidence="1 2">PL171</strain>
    </source>
</reference>
<dbReference type="AlphaFoldDB" id="A0A1Y2H1G1"/>
<evidence type="ECO:0000313" key="1">
    <source>
        <dbReference type="EMBL" id="ORZ27553.1"/>
    </source>
</evidence>
<proteinExistence type="predicted"/>
<accession>A0A1Y2H1G1</accession>
<name>A0A1Y2H1G1_9FUNG</name>
<sequence length="157" mass="17448">MEAFYIQSGEDSCREGVGNAWGAEKESRVIMSVLEAFVPHSTKFLGLRSAFNRIILCLSPSSSVPQQPSALQHHHQLPRPVTVSFSNLPSLYESPIVEDYRPLLSSWNNHSSSHSFARGPSCQAPLLPKSHRAKIALTTFSDNPLSHTRFIQSFPKC</sequence>
<organism evidence="1 2">
    <name type="scientific">Catenaria anguillulae PL171</name>
    <dbReference type="NCBI Taxonomy" id="765915"/>
    <lineage>
        <taxon>Eukaryota</taxon>
        <taxon>Fungi</taxon>
        <taxon>Fungi incertae sedis</taxon>
        <taxon>Blastocladiomycota</taxon>
        <taxon>Blastocladiomycetes</taxon>
        <taxon>Blastocladiales</taxon>
        <taxon>Catenariaceae</taxon>
        <taxon>Catenaria</taxon>
    </lineage>
</organism>
<protein>
    <submittedName>
        <fullName evidence="1">Uncharacterized protein</fullName>
    </submittedName>
</protein>